<feature type="compositionally biased region" description="Basic and acidic residues" evidence="1">
    <location>
        <begin position="61"/>
        <end position="72"/>
    </location>
</feature>
<feature type="region of interest" description="Disordered" evidence="1">
    <location>
        <begin position="61"/>
        <end position="89"/>
    </location>
</feature>
<feature type="region of interest" description="Disordered" evidence="1">
    <location>
        <begin position="108"/>
        <end position="139"/>
    </location>
</feature>
<reference evidence="2" key="1">
    <citation type="submission" date="2018-10" db="EMBL/GenBank/DDBJ databases">
        <title>Population genomic analysis revealed the cold adaptation of white poplar.</title>
        <authorList>
            <person name="Liu Y.-J."/>
        </authorList>
    </citation>
    <scope>NUCLEOTIDE SEQUENCE [LARGE SCALE GENOMIC DNA]</scope>
    <source>
        <strain evidence="2">PAL-ZL1</strain>
    </source>
</reference>
<dbReference type="EMBL" id="RCHU01000539">
    <property type="protein sequence ID" value="TKS02413.1"/>
    <property type="molecule type" value="Genomic_DNA"/>
</dbReference>
<sequence length="139" mass="14404">MADRAATLKAVVRVVAAGEGEKDRAAAATARETAGGGELVSLPAGEGIDCLVRVCWPVAADETRGEEGERRSQRPAIGESNGGRRCGDDGDGSVVEELNCCCCFTGGGRVEGKEPREKMDDGGEREAGSVFQGKEGGRF</sequence>
<evidence type="ECO:0000256" key="1">
    <source>
        <dbReference type="SAM" id="MobiDB-lite"/>
    </source>
</evidence>
<dbReference type="STRING" id="43335.A0A4U5PXW3"/>
<dbReference type="AlphaFoldDB" id="A0A4U5PXW3"/>
<organism evidence="2">
    <name type="scientific">Populus alba</name>
    <name type="common">White poplar</name>
    <dbReference type="NCBI Taxonomy" id="43335"/>
    <lineage>
        <taxon>Eukaryota</taxon>
        <taxon>Viridiplantae</taxon>
        <taxon>Streptophyta</taxon>
        <taxon>Embryophyta</taxon>
        <taxon>Tracheophyta</taxon>
        <taxon>Spermatophyta</taxon>
        <taxon>Magnoliopsida</taxon>
        <taxon>eudicotyledons</taxon>
        <taxon>Gunneridae</taxon>
        <taxon>Pentapetalae</taxon>
        <taxon>rosids</taxon>
        <taxon>fabids</taxon>
        <taxon>Malpighiales</taxon>
        <taxon>Salicaceae</taxon>
        <taxon>Saliceae</taxon>
        <taxon>Populus</taxon>
    </lineage>
</organism>
<accession>A0A4U5PXW3</accession>
<name>A0A4U5PXW3_POPAL</name>
<protein>
    <submittedName>
        <fullName evidence="2">Uncharacterized protein</fullName>
    </submittedName>
</protein>
<gene>
    <name evidence="2" type="ORF">D5086_0000162970</name>
</gene>
<evidence type="ECO:0000313" key="2">
    <source>
        <dbReference type="EMBL" id="TKS02413.1"/>
    </source>
</evidence>
<comment type="caution">
    <text evidence="2">The sequence shown here is derived from an EMBL/GenBank/DDBJ whole genome shotgun (WGS) entry which is preliminary data.</text>
</comment>
<proteinExistence type="predicted"/>
<feature type="compositionally biased region" description="Basic and acidic residues" evidence="1">
    <location>
        <begin position="110"/>
        <end position="127"/>
    </location>
</feature>